<evidence type="ECO:0000313" key="2">
    <source>
        <dbReference type="Proteomes" id="UP001162992"/>
    </source>
</evidence>
<organism evidence="1 2">
    <name type="scientific">Diphasiastrum complanatum</name>
    <name type="common">Issler's clubmoss</name>
    <name type="synonym">Lycopodium complanatum</name>
    <dbReference type="NCBI Taxonomy" id="34168"/>
    <lineage>
        <taxon>Eukaryota</taxon>
        <taxon>Viridiplantae</taxon>
        <taxon>Streptophyta</taxon>
        <taxon>Embryophyta</taxon>
        <taxon>Tracheophyta</taxon>
        <taxon>Lycopodiopsida</taxon>
        <taxon>Lycopodiales</taxon>
        <taxon>Lycopodiaceae</taxon>
        <taxon>Lycopodioideae</taxon>
        <taxon>Diphasiastrum</taxon>
    </lineage>
</organism>
<dbReference type="EMBL" id="CM055094">
    <property type="protein sequence ID" value="KAJ7561151.1"/>
    <property type="molecule type" value="Genomic_DNA"/>
</dbReference>
<dbReference type="Proteomes" id="UP001162992">
    <property type="component" value="Chromosome 3"/>
</dbReference>
<reference evidence="2" key="1">
    <citation type="journal article" date="2024" name="Proc. Natl. Acad. Sci. U.S.A.">
        <title>Extraordinary preservation of gene collinearity over three hundred million years revealed in homosporous lycophytes.</title>
        <authorList>
            <person name="Li C."/>
            <person name="Wickell D."/>
            <person name="Kuo L.Y."/>
            <person name="Chen X."/>
            <person name="Nie B."/>
            <person name="Liao X."/>
            <person name="Peng D."/>
            <person name="Ji J."/>
            <person name="Jenkins J."/>
            <person name="Williams M."/>
            <person name="Shu S."/>
            <person name="Plott C."/>
            <person name="Barry K."/>
            <person name="Rajasekar S."/>
            <person name="Grimwood J."/>
            <person name="Han X."/>
            <person name="Sun S."/>
            <person name="Hou Z."/>
            <person name="He W."/>
            <person name="Dai G."/>
            <person name="Sun C."/>
            <person name="Schmutz J."/>
            <person name="Leebens-Mack J.H."/>
            <person name="Li F.W."/>
            <person name="Wang L."/>
        </authorList>
    </citation>
    <scope>NUCLEOTIDE SEQUENCE [LARGE SCALE GENOMIC DNA]</scope>
    <source>
        <strain evidence="2">cv. PW_Plant_1</strain>
    </source>
</reference>
<sequence length="413" mass="45842">MHENNTAHERSHGEESKQHQQHTKSVMPILTALKFFLKGGRRISIGDCALFQAGKAPPFIGILRNASLDKEGVVKLAVNWLYRPADVKLAKGASFEAAPNEIFYSFHKDDIPATALLHPCRVAFLPKGVELPSGVSSFVCRRVYDTTNKRLWWLTDKDYTDEHQQEVDLLLGRIEMQAAVQTEIPSPKALAGPSFQQVKGSAENAQAPAVAAAKGKKRERVDNSLEPSKRERLVKPEDSELNTNKQDCSMRADDISALTDKDGSILNLACVDKLIDLMRQEWNDGVKKLSDLANRRSLLAGVIAATDREDCLNRFVQLGGLPVLDDWLQEAHKGKVGDGGSPKDGDKVFEDLLLILLRALDKLPVNLDALKTCIVGKSVNNLRSHKNFEIQKKARKLVDIWKKTCGGRDEAVR</sequence>
<evidence type="ECO:0000313" key="1">
    <source>
        <dbReference type="EMBL" id="KAJ7561151.1"/>
    </source>
</evidence>
<protein>
    <submittedName>
        <fullName evidence="1">Uncharacterized protein</fullName>
    </submittedName>
</protein>
<accession>A0ACC2E3Q1</accession>
<name>A0ACC2E3Q1_DIPCM</name>
<gene>
    <name evidence="1" type="ORF">O6H91_03G016300</name>
</gene>
<proteinExistence type="predicted"/>
<comment type="caution">
    <text evidence="1">The sequence shown here is derived from an EMBL/GenBank/DDBJ whole genome shotgun (WGS) entry which is preliminary data.</text>
</comment>
<keyword evidence="2" id="KW-1185">Reference proteome</keyword>